<evidence type="ECO:0000256" key="3">
    <source>
        <dbReference type="ARBA" id="ARBA00022842"/>
    </source>
</evidence>
<evidence type="ECO:0000259" key="7">
    <source>
        <dbReference type="Pfam" id="PF02775"/>
    </source>
</evidence>
<comment type="subunit">
    <text evidence="6">Homodimer.</text>
</comment>
<dbReference type="InterPro" id="IPR012001">
    <property type="entry name" value="Thiamin_PyroP_enz_TPP-bd_dom"/>
</dbReference>
<comment type="pathway">
    <text evidence="6">Quinol/quinone metabolism; 1,4-dihydroxy-2-naphthoate biosynthesis; 1,4-dihydroxy-2-naphthoate from chorismate: step 2/7.</text>
</comment>
<dbReference type="EC" id="2.2.1.9" evidence="6"/>
<dbReference type="CDD" id="cd07037">
    <property type="entry name" value="TPP_PYR_MenD"/>
    <property type="match status" value="1"/>
</dbReference>
<feature type="domain" description="Thiamine pyrophosphate enzyme N-terminal TPP-binding" evidence="8">
    <location>
        <begin position="19"/>
        <end position="126"/>
    </location>
</feature>
<keyword evidence="11" id="KW-1185">Reference proteome</keyword>
<evidence type="ECO:0000313" key="11">
    <source>
        <dbReference type="Proteomes" id="UP001194714"/>
    </source>
</evidence>
<protein>
    <recommendedName>
        <fullName evidence="6">2-succinyl-5-enolpyruvyl-6-hydroxy-3-cyclohexene-1-carboxylate synthase</fullName>
        <shortName evidence="6">SEPHCHC synthase</shortName>
        <ecNumber evidence="6">2.2.1.9</ecNumber>
    </recommendedName>
    <alternativeName>
        <fullName evidence="6">Menaquinone biosynthesis protein MenD</fullName>
    </alternativeName>
</protein>
<dbReference type="NCBIfam" id="TIGR00173">
    <property type="entry name" value="menD"/>
    <property type="match status" value="1"/>
</dbReference>
<dbReference type="Proteomes" id="UP001194714">
    <property type="component" value="Unassembled WGS sequence"/>
</dbReference>
<comment type="catalytic activity">
    <reaction evidence="6">
        <text>isochorismate + 2-oxoglutarate + H(+) = 5-enolpyruvoyl-6-hydroxy-2-succinyl-cyclohex-3-ene-1-carboxylate + CO2</text>
        <dbReference type="Rhea" id="RHEA:25593"/>
        <dbReference type="ChEBI" id="CHEBI:15378"/>
        <dbReference type="ChEBI" id="CHEBI:16526"/>
        <dbReference type="ChEBI" id="CHEBI:16810"/>
        <dbReference type="ChEBI" id="CHEBI:29780"/>
        <dbReference type="ChEBI" id="CHEBI:58818"/>
        <dbReference type="EC" id="2.2.1.9"/>
    </reaction>
</comment>
<evidence type="ECO:0000256" key="1">
    <source>
        <dbReference type="ARBA" id="ARBA00022679"/>
    </source>
</evidence>
<accession>A0ABS0AWY2</accession>
<evidence type="ECO:0000259" key="9">
    <source>
        <dbReference type="Pfam" id="PF16582"/>
    </source>
</evidence>
<evidence type="ECO:0000313" key="10">
    <source>
        <dbReference type="EMBL" id="MBF5058647.1"/>
    </source>
</evidence>
<evidence type="ECO:0000256" key="5">
    <source>
        <dbReference type="ARBA" id="ARBA00023211"/>
    </source>
</evidence>
<feature type="domain" description="Menaquinone biosynthesis protein MenD middle" evidence="9">
    <location>
        <begin position="224"/>
        <end position="381"/>
    </location>
</feature>
<comment type="cofactor">
    <cofactor evidence="6">
        <name>thiamine diphosphate</name>
        <dbReference type="ChEBI" id="CHEBI:58937"/>
    </cofactor>
    <text evidence="6">Binds 1 thiamine pyrophosphate per subunit.</text>
</comment>
<dbReference type="PANTHER" id="PTHR42916">
    <property type="entry name" value="2-SUCCINYL-5-ENOLPYRUVYL-6-HYDROXY-3-CYCLOHEXENE-1-CARBOXYLATE SYNTHASE"/>
    <property type="match status" value="1"/>
</dbReference>
<proteinExistence type="inferred from homology"/>
<comment type="cofactor">
    <cofactor evidence="6">
        <name>Mg(2+)</name>
        <dbReference type="ChEBI" id="CHEBI:18420"/>
    </cofactor>
    <cofactor evidence="6">
        <name>Mn(2+)</name>
        <dbReference type="ChEBI" id="CHEBI:29035"/>
    </cofactor>
</comment>
<keyword evidence="1 6" id="KW-0808">Transferase</keyword>
<comment type="caution">
    <text evidence="10">The sequence shown here is derived from an EMBL/GenBank/DDBJ whole genome shotgun (WGS) entry which is preliminary data.</text>
</comment>
<dbReference type="Pfam" id="PF02775">
    <property type="entry name" value="TPP_enzyme_C"/>
    <property type="match status" value="1"/>
</dbReference>
<organism evidence="10 11">
    <name type="scientific">Candidatus Neptunichlamydia vexilliferae</name>
    <dbReference type="NCBI Taxonomy" id="1651774"/>
    <lineage>
        <taxon>Bacteria</taxon>
        <taxon>Pseudomonadati</taxon>
        <taxon>Chlamydiota</taxon>
        <taxon>Chlamydiia</taxon>
        <taxon>Parachlamydiales</taxon>
        <taxon>Simkaniaceae</taxon>
        <taxon>Candidatus Neptunichlamydia</taxon>
    </lineage>
</organism>
<dbReference type="HAMAP" id="MF_01659">
    <property type="entry name" value="MenD"/>
    <property type="match status" value="1"/>
</dbReference>
<comment type="function">
    <text evidence="6">Catalyzes the thiamine diphosphate-dependent decarboxylation of 2-oxoglutarate and the subsequent addition of the resulting succinic semialdehyde-thiamine pyrophosphate anion to isochorismate to yield 2-succinyl-5-enolpyruvyl-6-hydroxy-3-cyclohexene-1-carboxylate (SEPHCHC).</text>
</comment>
<dbReference type="PANTHER" id="PTHR42916:SF1">
    <property type="entry name" value="PROTEIN PHYLLO, CHLOROPLASTIC"/>
    <property type="match status" value="1"/>
</dbReference>
<evidence type="ECO:0000256" key="6">
    <source>
        <dbReference type="HAMAP-Rule" id="MF_01659"/>
    </source>
</evidence>
<dbReference type="Pfam" id="PF02776">
    <property type="entry name" value="TPP_enzyme_N"/>
    <property type="match status" value="1"/>
</dbReference>
<reference evidence="10 11" key="1">
    <citation type="submission" date="2020-01" db="EMBL/GenBank/DDBJ databases">
        <title>Draft genome sequence of Cand. Neptunochlamydia vexilliferae K9.</title>
        <authorList>
            <person name="Schulz F."/>
            <person name="Koestlbacher S."/>
            <person name="Wascher F."/>
            <person name="Pizzetti I."/>
            <person name="Horn M."/>
        </authorList>
    </citation>
    <scope>NUCLEOTIDE SEQUENCE [LARGE SCALE GENOMIC DNA]</scope>
    <source>
        <strain evidence="10 11">K9</strain>
    </source>
</reference>
<dbReference type="EMBL" id="JAAEJV010000002">
    <property type="protein sequence ID" value="MBF5058647.1"/>
    <property type="molecule type" value="Genomic_DNA"/>
</dbReference>
<gene>
    <name evidence="6" type="primary">menD</name>
    <name evidence="10" type="ORF">NEPTK9_000144</name>
</gene>
<dbReference type="InterPro" id="IPR011766">
    <property type="entry name" value="TPP_enzyme_TPP-bd"/>
</dbReference>
<keyword evidence="5 6" id="KW-0464">Manganese</keyword>
<feature type="domain" description="Thiamine pyrophosphate enzyme TPP-binding" evidence="7">
    <location>
        <begin position="407"/>
        <end position="506"/>
    </location>
</feature>
<dbReference type="InterPro" id="IPR004433">
    <property type="entry name" value="MenaQ_synth_MenD"/>
</dbReference>
<dbReference type="InterPro" id="IPR029061">
    <property type="entry name" value="THDP-binding"/>
</dbReference>
<dbReference type="SUPFAM" id="SSF52518">
    <property type="entry name" value="Thiamin diphosphate-binding fold (THDP-binding)"/>
    <property type="match status" value="2"/>
</dbReference>
<keyword evidence="2 6" id="KW-0479">Metal-binding</keyword>
<sequence>MKHQKLMKNDTATLNGLWARLLIKELVHHGVRSFCIAPGSRSSALVAAAARAPLAETFVHYDERGLGFHALGYAKSHGRPVAIIVTSGTAVGNLLPAVMEAHHDHIPLIILTADRPPELQDCGANQTSVQRGLFKEFVRWEGELPCPDGKVVQSYVGTTVSQMVSHASLEPRGPVHLNCQFRKPFFGKDEQVTSHQAQTSLSFGKRVVEDKEQIELAEMLGQYEKGVILVSGEAKEAEELSKRLQWPIFPDVLSPVRSRETASYYDLMIRAIGTHEDFAPNAVLQFGDRFVSSALYDWLSFKRPKVYCQIASHHKRKDPIHGVTHRVVGEVPNLPCYVQERSSSKWLDGWKELNELTAKGVAAYFDHHQELTEPHLFHRLEGEVFFFANSMVIRNADAFFVPEKGAQTFGNRGLSGIDGNIATVAGIARGCERPVTALIGDQAFLHDLSSLAQLKDLPVKLIVINNQGGDIFSFLPIDQDLFKPYFSTPHTADFKHAASLFGLRYENPTTIDELLEIPHGTLVEVKTKPGDNLKIHQEVLENLKISINRFNQPDL</sequence>
<dbReference type="Gene3D" id="3.40.50.970">
    <property type="match status" value="2"/>
</dbReference>
<dbReference type="CDD" id="cd02009">
    <property type="entry name" value="TPP_SHCHC_synthase"/>
    <property type="match status" value="1"/>
</dbReference>
<evidence type="ECO:0000256" key="2">
    <source>
        <dbReference type="ARBA" id="ARBA00022723"/>
    </source>
</evidence>
<name>A0ABS0AWY2_9BACT</name>
<dbReference type="PIRSF" id="PIRSF004983">
    <property type="entry name" value="MenD"/>
    <property type="match status" value="1"/>
</dbReference>
<evidence type="ECO:0000256" key="4">
    <source>
        <dbReference type="ARBA" id="ARBA00023052"/>
    </source>
</evidence>
<dbReference type="Gene3D" id="3.40.50.1220">
    <property type="entry name" value="TPP-binding domain"/>
    <property type="match status" value="1"/>
</dbReference>
<comment type="pathway">
    <text evidence="6">Quinol/quinone metabolism; menaquinone biosynthesis.</text>
</comment>
<dbReference type="Pfam" id="PF16582">
    <property type="entry name" value="TPP_enzyme_M_2"/>
    <property type="match status" value="1"/>
</dbReference>
<keyword evidence="6" id="KW-0474">Menaquinone biosynthesis</keyword>
<keyword evidence="4 6" id="KW-0786">Thiamine pyrophosphate</keyword>
<comment type="similarity">
    <text evidence="6">Belongs to the TPP enzyme family. MenD subfamily.</text>
</comment>
<dbReference type="GO" id="GO:0070204">
    <property type="term" value="F:2-succinyl-5-enolpyruvyl-6-hydroxy-3-cyclohexene-1-carboxylic-acid synthase activity"/>
    <property type="evidence" value="ECO:0007669"/>
    <property type="project" value="UniProtKB-EC"/>
</dbReference>
<evidence type="ECO:0000259" key="8">
    <source>
        <dbReference type="Pfam" id="PF02776"/>
    </source>
</evidence>
<keyword evidence="3 6" id="KW-0460">Magnesium</keyword>
<dbReference type="InterPro" id="IPR032264">
    <property type="entry name" value="MenD_middle"/>
</dbReference>